<sequence>MLMCTLYAADGSFLALSYASAVRDLLHRMRYSAHTAAAVAAEAAAALLELYLSESLFAPFYFCSFIPLRRGAGRFGATVLSNVSKLSARTHTRSARDQLGTIILYSEYTPRSSWAGDSRDHRELCFFVSLEERISRPHSCYIMLCRCCIDESSGSVYSASDPRGVFCIIMREGVAATQASAPVYTICVLLDFEVARARARELPFFCEMLQECAWCASCARKTRGSQGPRAMTRRWRLEFQHQACSFTLLDMYMCESCARKERVSTRMYLRLCL</sequence>
<comment type="caution">
    <text evidence="1">The sequence shown here is derived from an EMBL/GenBank/DDBJ whole genome shotgun (WGS) entry which is preliminary data.</text>
</comment>
<dbReference type="Proteomes" id="UP001627154">
    <property type="component" value="Unassembled WGS sequence"/>
</dbReference>
<proteinExistence type="predicted"/>
<gene>
    <name evidence="1" type="ORF">TKK_014908</name>
</gene>
<dbReference type="EMBL" id="JBJJXI010000121">
    <property type="protein sequence ID" value="KAL3390087.1"/>
    <property type="molecule type" value="Genomic_DNA"/>
</dbReference>
<protein>
    <submittedName>
        <fullName evidence="1">Uncharacterized protein</fullName>
    </submittedName>
</protein>
<accession>A0ABD2WC76</accession>
<reference evidence="1 2" key="1">
    <citation type="journal article" date="2024" name="bioRxiv">
        <title>A reference genome for Trichogramma kaykai: A tiny desert-dwelling parasitoid wasp with competing sex-ratio distorters.</title>
        <authorList>
            <person name="Culotta J."/>
            <person name="Lindsey A.R."/>
        </authorList>
    </citation>
    <scope>NUCLEOTIDE SEQUENCE [LARGE SCALE GENOMIC DNA]</scope>
    <source>
        <strain evidence="1 2">KSX58</strain>
    </source>
</reference>
<name>A0ABD2WC76_9HYME</name>
<organism evidence="1 2">
    <name type="scientific">Trichogramma kaykai</name>
    <dbReference type="NCBI Taxonomy" id="54128"/>
    <lineage>
        <taxon>Eukaryota</taxon>
        <taxon>Metazoa</taxon>
        <taxon>Ecdysozoa</taxon>
        <taxon>Arthropoda</taxon>
        <taxon>Hexapoda</taxon>
        <taxon>Insecta</taxon>
        <taxon>Pterygota</taxon>
        <taxon>Neoptera</taxon>
        <taxon>Endopterygota</taxon>
        <taxon>Hymenoptera</taxon>
        <taxon>Apocrita</taxon>
        <taxon>Proctotrupomorpha</taxon>
        <taxon>Chalcidoidea</taxon>
        <taxon>Trichogrammatidae</taxon>
        <taxon>Trichogramma</taxon>
    </lineage>
</organism>
<dbReference type="AlphaFoldDB" id="A0ABD2WC76"/>
<keyword evidence="2" id="KW-1185">Reference proteome</keyword>
<evidence type="ECO:0000313" key="2">
    <source>
        <dbReference type="Proteomes" id="UP001627154"/>
    </source>
</evidence>
<evidence type="ECO:0000313" key="1">
    <source>
        <dbReference type="EMBL" id="KAL3390087.1"/>
    </source>
</evidence>